<dbReference type="AlphaFoldDB" id="A0A059BTU5"/>
<dbReference type="InterPro" id="IPR036779">
    <property type="entry name" value="LysM_dom_sf"/>
</dbReference>
<sequence length="314" mass="35587">MEARVSSCPSGELLVSLPSCSSSSSLRTPSSHTPRFSLNSWASYQLSFRKHFRGLAGIRPDNFRLWQTWSFHVSKILKSQEFTEECSVHVVREGETLSSISKRYGIPIHPIVTLNKSIVDHELVYEGQVLKIPLSKRYAEKTEKKKLLKKFDIPQKHRNASKMLDAFSQQKSFTVLISHQLPYAKTTGYFLVLVPLIAFCIRCITSVLCTRVAGYLRREDNIEPKQHHQVPKSKRWKSALLDAKELDVSDPESKSDIGTFVQCPSEDQAQSSSGDTFQAYGKLEEDYQKFLSECGISNSGYWRGGLDERSTGIQ</sequence>
<reference evidence="3" key="1">
    <citation type="submission" date="2013-07" db="EMBL/GenBank/DDBJ databases">
        <title>The genome of Eucalyptus grandis.</title>
        <authorList>
            <person name="Schmutz J."/>
            <person name="Hayes R."/>
            <person name="Myburg A."/>
            <person name="Tuskan G."/>
            <person name="Grattapaglia D."/>
            <person name="Rokhsar D.S."/>
        </authorList>
    </citation>
    <scope>NUCLEOTIDE SEQUENCE</scope>
    <source>
        <tissue evidence="3">Leaf extractions</tissue>
    </source>
</reference>
<dbReference type="PROSITE" id="PS51782">
    <property type="entry name" value="LYSM"/>
    <property type="match status" value="1"/>
</dbReference>
<keyword evidence="1" id="KW-0812">Transmembrane</keyword>
<dbReference type="SMART" id="SM00257">
    <property type="entry name" value="LysM"/>
    <property type="match status" value="1"/>
</dbReference>
<dbReference type="PANTHER" id="PTHR33734">
    <property type="entry name" value="LYSM DOMAIN-CONTAINING GPI-ANCHORED PROTEIN 2"/>
    <property type="match status" value="1"/>
</dbReference>
<dbReference type="Pfam" id="PF01476">
    <property type="entry name" value="LysM"/>
    <property type="match status" value="1"/>
</dbReference>
<dbReference type="Gene3D" id="3.10.350.10">
    <property type="entry name" value="LysM domain"/>
    <property type="match status" value="1"/>
</dbReference>
<dbReference type="EMBL" id="KK198758">
    <property type="protein sequence ID" value="KCW69517.1"/>
    <property type="molecule type" value="Genomic_DNA"/>
</dbReference>
<feature type="transmembrane region" description="Helical" evidence="1">
    <location>
        <begin position="188"/>
        <end position="209"/>
    </location>
</feature>
<proteinExistence type="predicted"/>
<keyword evidence="1" id="KW-0472">Membrane</keyword>
<dbReference type="eggNOG" id="ENOG502RXJE">
    <property type="taxonomic scope" value="Eukaryota"/>
</dbReference>
<dbReference type="OMA" id="GYWRGGT"/>
<name>A0A059BTU5_EUCGR</name>
<dbReference type="FunCoup" id="A0A059BTU5">
    <property type="interactions" value="9"/>
</dbReference>
<dbReference type="Gramene" id="KCW69517">
    <property type="protein sequence ID" value="KCW69517"/>
    <property type="gene ID" value="EUGRSUZ_F02959"/>
</dbReference>
<evidence type="ECO:0000256" key="1">
    <source>
        <dbReference type="SAM" id="Phobius"/>
    </source>
</evidence>
<dbReference type="CDD" id="cd00118">
    <property type="entry name" value="LysM"/>
    <property type="match status" value="1"/>
</dbReference>
<evidence type="ECO:0000259" key="2">
    <source>
        <dbReference type="PROSITE" id="PS51782"/>
    </source>
</evidence>
<organism evidence="3">
    <name type="scientific">Eucalyptus grandis</name>
    <name type="common">Flooded gum</name>
    <dbReference type="NCBI Taxonomy" id="71139"/>
    <lineage>
        <taxon>Eukaryota</taxon>
        <taxon>Viridiplantae</taxon>
        <taxon>Streptophyta</taxon>
        <taxon>Embryophyta</taxon>
        <taxon>Tracheophyta</taxon>
        <taxon>Spermatophyta</taxon>
        <taxon>Magnoliopsida</taxon>
        <taxon>eudicotyledons</taxon>
        <taxon>Gunneridae</taxon>
        <taxon>Pentapetalae</taxon>
        <taxon>rosids</taxon>
        <taxon>malvids</taxon>
        <taxon>Myrtales</taxon>
        <taxon>Myrtaceae</taxon>
        <taxon>Myrtoideae</taxon>
        <taxon>Eucalypteae</taxon>
        <taxon>Eucalyptus</taxon>
    </lineage>
</organism>
<gene>
    <name evidence="3" type="ORF">EUGRSUZ_F02959</name>
</gene>
<protein>
    <recommendedName>
        <fullName evidence="2">LysM domain-containing protein</fullName>
    </recommendedName>
</protein>
<dbReference type="PANTHER" id="PTHR33734:SF22">
    <property type="entry name" value="MEMBRANE-BOUND LYTIC MUREIN TRANSGLYCOSYLASE D"/>
    <property type="match status" value="1"/>
</dbReference>
<dbReference type="InParanoid" id="A0A059BTU5"/>
<feature type="domain" description="LysM" evidence="2">
    <location>
        <begin position="87"/>
        <end position="132"/>
    </location>
</feature>
<evidence type="ECO:0000313" key="3">
    <source>
        <dbReference type="EMBL" id="KCW69517.1"/>
    </source>
</evidence>
<accession>A0A059BTU5</accession>
<dbReference type="SUPFAM" id="SSF54106">
    <property type="entry name" value="LysM domain"/>
    <property type="match status" value="1"/>
</dbReference>
<dbReference type="InterPro" id="IPR018392">
    <property type="entry name" value="LysM"/>
</dbReference>
<keyword evidence="1" id="KW-1133">Transmembrane helix</keyword>